<dbReference type="HAMAP" id="MF_00754">
    <property type="entry name" value="RNase_P_1"/>
    <property type="match status" value="1"/>
</dbReference>
<protein>
    <recommendedName>
        <fullName evidence="6">Ribonuclease P protein component 1</fullName>
        <shortName evidence="6">RNase P component 1</shortName>
        <ecNumber evidence="6">3.1.26.5</ecNumber>
    </recommendedName>
    <alternativeName>
        <fullName evidence="6">Rpp29</fullName>
    </alternativeName>
</protein>
<keyword evidence="2 6" id="KW-0819">tRNA processing</keyword>
<comment type="caution">
    <text evidence="7">The sequence shown here is derived from an EMBL/GenBank/DDBJ whole genome shotgun (WGS) entry which is preliminary data.</text>
</comment>
<evidence type="ECO:0000256" key="3">
    <source>
        <dbReference type="ARBA" id="ARBA00022722"/>
    </source>
</evidence>
<dbReference type="InterPro" id="IPR002730">
    <property type="entry name" value="Rpp29/RNP1"/>
</dbReference>
<evidence type="ECO:0000256" key="6">
    <source>
        <dbReference type="HAMAP-Rule" id="MF_00754"/>
    </source>
</evidence>
<evidence type="ECO:0000256" key="2">
    <source>
        <dbReference type="ARBA" id="ARBA00022694"/>
    </source>
</evidence>
<evidence type="ECO:0000256" key="4">
    <source>
        <dbReference type="ARBA" id="ARBA00022759"/>
    </source>
</evidence>
<evidence type="ECO:0000313" key="7">
    <source>
        <dbReference type="EMBL" id="MBS3057520.1"/>
    </source>
</evidence>
<dbReference type="GO" id="GO:0030677">
    <property type="term" value="C:ribonuclease P complex"/>
    <property type="evidence" value="ECO:0007669"/>
    <property type="project" value="UniProtKB-UniRule"/>
</dbReference>
<keyword evidence="4 6" id="KW-0255">Endonuclease</keyword>
<reference evidence="7" key="1">
    <citation type="submission" date="2021-03" db="EMBL/GenBank/DDBJ databases">
        <authorList>
            <person name="Jaffe A."/>
        </authorList>
    </citation>
    <scope>NUCLEOTIDE SEQUENCE</scope>
    <source>
        <strain evidence="7">RIFCSPHIGHO2_01_FULL_AR10_44_11</strain>
    </source>
</reference>
<dbReference type="SMART" id="SM00538">
    <property type="entry name" value="POP4"/>
    <property type="match status" value="1"/>
</dbReference>
<dbReference type="GO" id="GO:0004526">
    <property type="term" value="F:ribonuclease P activity"/>
    <property type="evidence" value="ECO:0007669"/>
    <property type="project" value="UniProtKB-UniRule"/>
</dbReference>
<name>A0A8T4KXL1_9ARCH</name>
<dbReference type="GO" id="GO:0005737">
    <property type="term" value="C:cytoplasm"/>
    <property type="evidence" value="ECO:0007669"/>
    <property type="project" value="UniProtKB-SubCell"/>
</dbReference>
<organism evidence="7 8">
    <name type="scientific">Candidatus Iainarchaeum sp</name>
    <dbReference type="NCBI Taxonomy" id="3101447"/>
    <lineage>
        <taxon>Archaea</taxon>
        <taxon>Candidatus Iainarchaeota</taxon>
        <taxon>Candidatus Iainarchaeia</taxon>
        <taxon>Candidatus Iainarchaeales</taxon>
        <taxon>Candidatus Iainarchaeaceae</taxon>
        <taxon>Candidatus Iainarchaeum</taxon>
    </lineage>
</organism>
<dbReference type="InterPro" id="IPR023538">
    <property type="entry name" value="RNP1"/>
</dbReference>
<dbReference type="EMBL" id="JAGVWD010000039">
    <property type="protein sequence ID" value="MBS3057520.1"/>
    <property type="molecule type" value="Genomic_DNA"/>
</dbReference>
<keyword evidence="3 6" id="KW-0540">Nuclease</keyword>
<dbReference type="EC" id="3.1.26.5" evidence="6"/>
<comment type="similarity">
    <text evidence="6">Belongs to the eukaryotic/archaeal RNase P protein component 1 family.</text>
</comment>
<dbReference type="Gene3D" id="2.30.30.210">
    <property type="entry name" value="Ribonuclease P/MRP, subunit p29"/>
    <property type="match status" value="1"/>
</dbReference>
<dbReference type="GO" id="GO:0001682">
    <property type="term" value="P:tRNA 5'-leader removal"/>
    <property type="evidence" value="ECO:0007669"/>
    <property type="project" value="UniProtKB-UniRule"/>
</dbReference>
<dbReference type="InterPro" id="IPR023534">
    <property type="entry name" value="Rof/RNase_P-like"/>
</dbReference>
<proteinExistence type="inferred from homology"/>
<evidence type="ECO:0000256" key="1">
    <source>
        <dbReference type="ARBA" id="ARBA00022490"/>
    </source>
</evidence>
<dbReference type="Proteomes" id="UP000677687">
    <property type="component" value="Unassembled WGS sequence"/>
</dbReference>
<accession>A0A8T4KXL1</accession>
<keyword evidence="5 6" id="KW-0378">Hydrolase</keyword>
<reference evidence="7" key="2">
    <citation type="submission" date="2021-05" db="EMBL/GenBank/DDBJ databases">
        <title>Protein family content uncovers lineage relationships and bacterial pathway maintenance mechanisms in DPANN archaea.</title>
        <authorList>
            <person name="Castelle C.J."/>
            <person name="Meheust R."/>
            <person name="Jaffe A.L."/>
            <person name="Seitz K."/>
            <person name="Gong X."/>
            <person name="Baker B.J."/>
            <person name="Banfield J.F."/>
        </authorList>
    </citation>
    <scope>NUCLEOTIDE SEQUENCE</scope>
    <source>
        <strain evidence="7">RIFCSPHIGHO2_01_FULL_AR10_44_11</strain>
    </source>
</reference>
<gene>
    <name evidence="6" type="primary">rnp1</name>
    <name evidence="7" type="ORF">J4415_02725</name>
</gene>
<dbReference type="AlphaFoldDB" id="A0A8T4KXL1"/>
<evidence type="ECO:0000256" key="5">
    <source>
        <dbReference type="ARBA" id="ARBA00022801"/>
    </source>
</evidence>
<sequence length="100" mass="11297">MTVKYLINGSNLPAHELIGLDAKVIKSADAGKMGLSGRIVDETRNMFEIEKRGKTMRIPKREVVMEFRLSGKSLGKIECSRIICRPEDRIKNYFKKGRGA</sequence>
<comment type="function">
    <text evidence="6">Part of ribonuclease P, a protein complex that generates mature tRNA molecules by cleaving their 5'-ends.</text>
</comment>
<dbReference type="InterPro" id="IPR036980">
    <property type="entry name" value="RNase_P/MRP_Rpp29_sf"/>
</dbReference>
<evidence type="ECO:0000313" key="8">
    <source>
        <dbReference type="Proteomes" id="UP000677687"/>
    </source>
</evidence>
<comment type="catalytic activity">
    <reaction evidence="6">
        <text>Endonucleolytic cleavage of RNA, removing 5'-extranucleotides from tRNA precursor.</text>
        <dbReference type="EC" id="3.1.26.5"/>
    </reaction>
</comment>
<dbReference type="GO" id="GO:0003723">
    <property type="term" value="F:RNA binding"/>
    <property type="evidence" value="ECO:0007669"/>
    <property type="project" value="InterPro"/>
</dbReference>
<comment type="subcellular location">
    <subcellularLocation>
        <location evidence="6">Cytoplasm</location>
    </subcellularLocation>
</comment>
<dbReference type="SUPFAM" id="SSF101744">
    <property type="entry name" value="Rof/RNase P subunit-like"/>
    <property type="match status" value="1"/>
</dbReference>
<comment type="subunit">
    <text evidence="6">Consists of a catalytic RNA component and at least 4-5 protein subunits.</text>
</comment>
<keyword evidence="1 6" id="KW-0963">Cytoplasm</keyword>
<dbReference type="Pfam" id="PF01868">
    <property type="entry name" value="RNase_P-MRP_p29"/>
    <property type="match status" value="1"/>
</dbReference>